<dbReference type="Gene3D" id="2.160.20.120">
    <property type="match status" value="1"/>
</dbReference>
<evidence type="ECO:0000313" key="5">
    <source>
        <dbReference type="Proteomes" id="UP001061862"/>
    </source>
</evidence>
<dbReference type="InterPro" id="IPR021255">
    <property type="entry name" value="DUF2807"/>
</dbReference>
<evidence type="ECO:0000259" key="3">
    <source>
        <dbReference type="Pfam" id="PF10988"/>
    </source>
</evidence>
<sequence length="244" mass="23833">MRTIATLALATAIGLTFGGAAKAESRDFALNNFDRIDIATGLDAVVTIGDSFAVRAESGSADALNNLELSVADGVLTARLDQDFLDFIISGGLVGMLLNSGNAVTINITLPAISGVSASSGADVRATGIKSDQLDLEASSGADVKLTGATLGAVRAGASSGASIDLSGTCTSIDAEASSGSGIDAGDLVCATAIAGASSGADIAVHASQSVKAEASSGGDIDIEGNPAQTDFDSSSGGDISLDD</sequence>
<organism evidence="4 5">
    <name type="scientific">Devosia neptuniae</name>
    <dbReference type="NCBI Taxonomy" id="191302"/>
    <lineage>
        <taxon>Bacteria</taxon>
        <taxon>Pseudomonadati</taxon>
        <taxon>Pseudomonadota</taxon>
        <taxon>Alphaproteobacteria</taxon>
        <taxon>Hyphomicrobiales</taxon>
        <taxon>Devosiaceae</taxon>
        <taxon>Devosia</taxon>
    </lineage>
</organism>
<keyword evidence="5" id="KW-1185">Reference proteome</keyword>
<dbReference type="EMBL" id="CP104965">
    <property type="protein sequence ID" value="UXN68921.1"/>
    <property type="molecule type" value="Genomic_DNA"/>
</dbReference>
<dbReference type="Proteomes" id="UP001061862">
    <property type="component" value="Chromosome"/>
</dbReference>
<feature type="compositionally biased region" description="Low complexity" evidence="1">
    <location>
        <begin position="231"/>
        <end position="244"/>
    </location>
</feature>
<feature type="chain" id="PRO_5047037117" evidence="2">
    <location>
        <begin position="24"/>
        <end position="244"/>
    </location>
</feature>
<dbReference type="RefSeq" id="WP_262167031.1">
    <property type="nucleotide sequence ID" value="NZ_CP104965.1"/>
</dbReference>
<dbReference type="Pfam" id="PF10988">
    <property type="entry name" value="DUF2807"/>
    <property type="match status" value="1"/>
</dbReference>
<gene>
    <name evidence="4" type="ORF">N8A98_16965</name>
</gene>
<protein>
    <submittedName>
        <fullName evidence="4">DUF2807 domain-containing protein</fullName>
    </submittedName>
</protein>
<name>A0ABY6CD74_9HYPH</name>
<evidence type="ECO:0000256" key="1">
    <source>
        <dbReference type="SAM" id="MobiDB-lite"/>
    </source>
</evidence>
<evidence type="ECO:0000256" key="2">
    <source>
        <dbReference type="SAM" id="SignalP"/>
    </source>
</evidence>
<evidence type="ECO:0000313" key="4">
    <source>
        <dbReference type="EMBL" id="UXN68921.1"/>
    </source>
</evidence>
<accession>A0ABY6CD74</accession>
<reference evidence="4 5" key="1">
    <citation type="submission" date="2022-09" db="EMBL/GenBank/DDBJ databases">
        <title>Interaction between co-microsymbionts with complementary sets of symbiotic genes in legume-rhizobium systems.</title>
        <authorList>
            <person name="Safronova V."/>
            <person name="Sazanova A."/>
            <person name="Afonin A."/>
            <person name="Chirak E."/>
        </authorList>
    </citation>
    <scope>NUCLEOTIDE SEQUENCE [LARGE SCALE GENOMIC DNA]</scope>
    <source>
        <strain evidence="4 5">A18/4-1</strain>
    </source>
</reference>
<keyword evidence="2" id="KW-0732">Signal</keyword>
<feature type="region of interest" description="Disordered" evidence="1">
    <location>
        <begin position="214"/>
        <end position="244"/>
    </location>
</feature>
<feature type="signal peptide" evidence="2">
    <location>
        <begin position="1"/>
        <end position="23"/>
    </location>
</feature>
<proteinExistence type="predicted"/>
<feature type="domain" description="Putative auto-transporter adhesin head GIN" evidence="3">
    <location>
        <begin position="32"/>
        <end position="227"/>
    </location>
</feature>